<dbReference type="AlphaFoldDB" id="A0A951Q4T9"/>
<feature type="domain" description="Fungal lipase-type" evidence="1">
    <location>
        <begin position="174"/>
        <end position="261"/>
    </location>
</feature>
<dbReference type="InterPro" id="IPR029058">
    <property type="entry name" value="AB_hydrolase_fold"/>
</dbReference>
<gene>
    <name evidence="2" type="ORF">KME32_30525</name>
</gene>
<dbReference type="EMBL" id="JAHHHN010000035">
    <property type="protein sequence ID" value="MBW4565346.1"/>
    <property type="molecule type" value="Genomic_DNA"/>
</dbReference>
<dbReference type="PANTHER" id="PTHR45856">
    <property type="entry name" value="ALPHA/BETA-HYDROLASES SUPERFAMILY PROTEIN"/>
    <property type="match status" value="1"/>
</dbReference>
<organism evidence="2 3">
    <name type="scientific">Mojavia pulchra JT2-VF2</name>
    <dbReference type="NCBI Taxonomy" id="287848"/>
    <lineage>
        <taxon>Bacteria</taxon>
        <taxon>Bacillati</taxon>
        <taxon>Cyanobacteriota</taxon>
        <taxon>Cyanophyceae</taxon>
        <taxon>Nostocales</taxon>
        <taxon>Nostocaceae</taxon>
    </lineage>
</organism>
<reference evidence="2" key="2">
    <citation type="journal article" date="2022" name="Microbiol. Resour. Announc.">
        <title>Metagenome Sequencing to Explore Phylogenomics of Terrestrial Cyanobacteria.</title>
        <authorList>
            <person name="Ward R.D."/>
            <person name="Stajich J.E."/>
            <person name="Johansen J.R."/>
            <person name="Huntemann M."/>
            <person name="Clum A."/>
            <person name="Foster B."/>
            <person name="Foster B."/>
            <person name="Roux S."/>
            <person name="Palaniappan K."/>
            <person name="Varghese N."/>
            <person name="Mukherjee S."/>
            <person name="Reddy T.B.K."/>
            <person name="Daum C."/>
            <person name="Copeland A."/>
            <person name="Chen I.A."/>
            <person name="Ivanova N.N."/>
            <person name="Kyrpides N.C."/>
            <person name="Shapiro N."/>
            <person name="Eloe-Fadrosh E.A."/>
            <person name="Pietrasiak N."/>
        </authorList>
    </citation>
    <scope>NUCLEOTIDE SEQUENCE</scope>
    <source>
        <strain evidence="2">JT2-VF2</strain>
    </source>
</reference>
<reference evidence="2" key="1">
    <citation type="submission" date="2021-05" db="EMBL/GenBank/DDBJ databases">
        <authorList>
            <person name="Pietrasiak N."/>
            <person name="Ward R."/>
            <person name="Stajich J.E."/>
            <person name="Kurbessoian T."/>
        </authorList>
    </citation>
    <scope>NUCLEOTIDE SEQUENCE</scope>
    <source>
        <strain evidence="2">JT2-VF2</strain>
    </source>
</reference>
<dbReference type="Gene3D" id="3.40.50.1820">
    <property type="entry name" value="alpha/beta hydrolase"/>
    <property type="match status" value="1"/>
</dbReference>
<dbReference type="InterPro" id="IPR051218">
    <property type="entry name" value="Sec_MonoDiacylglyc_Lipase"/>
</dbReference>
<comment type="caution">
    <text evidence="2">The sequence shown here is derived from an EMBL/GenBank/DDBJ whole genome shotgun (WGS) entry which is preliminary data.</text>
</comment>
<sequence>MVTTTAPNLALVEKQTAWALGWIINGIAGQLVPPSDDEPGIFPNPAQELEGLLARRIDFYLEESSKLTEVIGKWNRVWGPFVYLARPPFNKYATNAIYVAQQGNKYVIGVAGTNPKSLQNWLIEDLYVAVLADWADYAENEPQFRPKISMGTKIGLDNLLRPHPGSSTTIIDFLTDLLKEADENIEILLTGASLGGALSPVLALALHERKSTWDANNRARLKVVTFAGPTPGNYYFAERYRLKLGNTTTRIWNSLDIVPHAWKPELLSQIPSLYEPQIPSNPLIEKFVNIGKLLSAGRYYTHLERLTPPLEGRLRPIEQTPKTSSKQVELDVQLSEALKSALGTENVSVSDQDINGLLQFLAQAKQQHIDAYFDLLNFPSELTTFLINTEQLPPDLRLQEEDQEAIESVVSKLLEYSANPNVDE</sequence>
<evidence type="ECO:0000259" key="1">
    <source>
        <dbReference type="Pfam" id="PF01764"/>
    </source>
</evidence>
<proteinExistence type="predicted"/>
<dbReference type="InterPro" id="IPR002921">
    <property type="entry name" value="Fungal_lipase-type"/>
</dbReference>
<accession>A0A951Q4T9</accession>
<dbReference type="SUPFAM" id="SSF53474">
    <property type="entry name" value="alpha/beta-Hydrolases"/>
    <property type="match status" value="1"/>
</dbReference>
<dbReference type="PANTHER" id="PTHR45856:SF11">
    <property type="entry name" value="FUNGAL LIPASE-LIKE DOMAIN-CONTAINING PROTEIN"/>
    <property type="match status" value="1"/>
</dbReference>
<protein>
    <submittedName>
        <fullName evidence="2">Lipase family protein</fullName>
    </submittedName>
</protein>
<name>A0A951Q4T9_9NOST</name>
<dbReference type="Pfam" id="PF01764">
    <property type="entry name" value="Lipase_3"/>
    <property type="match status" value="1"/>
</dbReference>
<evidence type="ECO:0000313" key="2">
    <source>
        <dbReference type="EMBL" id="MBW4565346.1"/>
    </source>
</evidence>
<dbReference type="GO" id="GO:0006629">
    <property type="term" value="P:lipid metabolic process"/>
    <property type="evidence" value="ECO:0007669"/>
    <property type="project" value="InterPro"/>
</dbReference>
<dbReference type="Proteomes" id="UP000715781">
    <property type="component" value="Unassembled WGS sequence"/>
</dbReference>
<evidence type="ECO:0000313" key="3">
    <source>
        <dbReference type="Proteomes" id="UP000715781"/>
    </source>
</evidence>